<gene>
    <name evidence="1" type="ORF">CEW89_13100</name>
</gene>
<proteinExistence type="predicted"/>
<dbReference type="KEGG" id="ceh:CEW89_13100"/>
<dbReference type="AlphaFoldDB" id="A0A291GEG9"/>
<protein>
    <submittedName>
        <fullName evidence="1">Uncharacterized protein</fullName>
    </submittedName>
</protein>
<accession>A0A291GEG9</accession>
<dbReference type="EMBL" id="CP022196">
    <property type="protein sequence ID" value="ATG48416.1"/>
    <property type="molecule type" value="Genomic_DNA"/>
</dbReference>
<keyword evidence="2" id="KW-1185">Reference proteome</keyword>
<evidence type="ECO:0000313" key="1">
    <source>
        <dbReference type="EMBL" id="ATG48416.1"/>
    </source>
</evidence>
<evidence type="ECO:0000313" key="2">
    <source>
        <dbReference type="Proteomes" id="UP000217935"/>
    </source>
</evidence>
<organism evidence="1 2">
    <name type="scientific">Celeribacter ethanolicus</name>
    <dbReference type="NCBI Taxonomy" id="1758178"/>
    <lineage>
        <taxon>Bacteria</taxon>
        <taxon>Pseudomonadati</taxon>
        <taxon>Pseudomonadota</taxon>
        <taxon>Alphaproteobacteria</taxon>
        <taxon>Rhodobacterales</taxon>
        <taxon>Roseobacteraceae</taxon>
        <taxon>Celeribacter</taxon>
    </lineage>
</organism>
<dbReference type="RefSeq" id="WP_096806176.1">
    <property type="nucleotide sequence ID" value="NZ_CP022196.1"/>
</dbReference>
<reference evidence="1 2" key="1">
    <citation type="submission" date="2017-06" db="EMBL/GenBank/DDBJ databases">
        <title>Celeribacter sp. TSPH2 complete genome sequence.</title>
        <authorList>
            <person name="Woo J.-H."/>
            <person name="Kim H.-S."/>
        </authorList>
    </citation>
    <scope>NUCLEOTIDE SEQUENCE [LARGE SCALE GENOMIC DNA]</scope>
    <source>
        <strain evidence="1 2">TSPH2</strain>
    </source>
</reference>
<dbReference type="Proteomes" id="UP000217935">
    <property type="component" value="Chromosome"/>
</dbReference>
<name>A0A291GEG9_9RHOB</name>
<sequence>MMQPLWMRVSVIGKVKRFSKGYVMFVTSISSSQMKTVKSNLLHFGRELNIKSSHLTEAFARSVGFNTQAALLDDLQQANAPKVVEFDQGQFFERLSELSGVPDAMLKTSQPHWPETAFTRGVGVNDLRSSSQLSGRTKERLERLFEMMATKGVGFYRAKGSRPAYDPDGLWFGSYRSGASAMRRAFLPPIPDMWDTRSWTSLLAEDALYDSKFTYHELIEIACETHDAFSKDLELYDVVFSAVEGLYVNHDEIEGCARSVLFQREGQLSDVKASDRDQRAKPSVNAA</sequence>